<organism evidence="3 4">
    <name type="scientific">Dissulfurirhabdus thermomarina</name>
    <dbReference type="NCBI Taxonomy" id="1765737"/>
    <lineage>
        <taxon>Bacteria</taxon>
        <taxon>Deltaproteobacteria</taxon>
        <taxon>Dissulfurirhabdaceae</taxon>
        <taxon>Dissulfurirhabdus</taxon>
    </lineage>
</organism>
<accession>A0A6N9TLE1</accession>
<feature type="region of interest" description="Disordered" evidence="1">
    <location>
        <begin position="1"/>
        <end position="33"/>
    </location>
</feature>
<proteinExistence type="predicted"/>
<dbReference type="InterPro" id="IPR054075">
    <property type="entry name" value="Gp53-like_C"/>
</dbReference>
<evidence type="ECO:0000256" key="1">
    <source>
        <dbReference type="SAM" id="MobiDB-lite"/>
    </source>
</evidence>
<gene>
    <name evidence="3" type="ORF">G3N55_00045</name>
</gene>
<evidence type="ECO:0000259" key="2">
    <source>
        <dbReference type="Pfam" id="PF21882"/>
    </source>
</evidence>
<dbReference type="Pfam" id="PF21882">
    <property type="entry name" value="Gp53-like_C"/>
    <property type="match status" value="1"/>
</dbReference>
<protein>
    <recommendedName>
        <fullName evidence="2">Putative tail fiber protein gp53-like C-terminal domain-containing protein</fullName>
    </recommendedName>
</protein>
<dbReference type="RefSeq" id="WP_163297335.1">
    <property type="nucleotide sequence ID" value="NZ_JAAGRR010000001.1"/>
</dbReference>
<comment type="caution">
    <text evidence="3">The sequence shown here is derived from an EMBL/GenBank/DDBJ whole genome shotgun (WGS) entry which is preliminary data.</text>
</comment>
<dbReference type="EMBL" id="JAAGRR010000001">
    <property type="protein sequence ID" value="NDY41240.1"/>
    <property type="molecule type" value="Genomic_DNA"/>
</dbReference>
<feature type="domain" description="Putative tail fiber protein gp53-like C-terminal" evidence="2">
    <location>
        <begin position="131"/>
        <end position="222"/>
    </location>
</feature>
<dbReference type="Proteomes" id="UP000469346">
    <property type="component" value="Unassembled WGS sequence"/>
</dbReference>
<reference evidence="3 4" key="1">
    <citation type="submission" date="2020-02" db="EMBL/GenBank/DDBJ databases">
        <title>Comparative genomics of sulfur disproportionating microorganisms.</title>
        <authorList>
            <person name="Ward L.M."/>
            <person name="Bertran E."/>
            <person name="Johnston D.T."/>
        </authorList>
    </citation>
    <scope>NUCLEOTIDE SEQUENCE [LARGE SCALE GENOMIC DNA]</scope>
    <source>
        <strain evidence="3 4">DSM 100025</strain>
    </source>
</reference>
<keyword evidence="4" id="KW-1185">Reference proteome</keyword>
<name>A0A6N9TLE1_DISTH</name>
<sequence length="222" mass="22841">MDRAWEKNAAASPPSPPSSPSIGYPTAGDPSSGTPATLPGAWWYHMVTESLREIVTSAGLTPDHTDVTLVRQALQKAFAALDANGEVVQLPAGAAAALATAALTPSGWTSGAVWHEGDAASSLVEAGGHQRFPNGLILQWGFVANSGVATTVTWPIAFPTACLGVALSADKRVGNPNPAYIVHITAGGPVTTTGMIVNCVNVTDGSQHTETQDLIRFLAVGY</sequence>
<evidence type="ECO:0000313" key="4">
    <source>
        <dbReference type="Proteomes" id="UP000469346"/>
    </source>
</evidence>
<evidence type="ECO:0000313" key="3">
    <source>
        <dbReference type="EMBL" id="NDY41240.1"/>
    </source>
</evidence>
<dbReference type="AlphaFoldDB" id="A0A6N9TLE1"/>
<dbReference type="Gene3D" id="2.60.40.3940">
    <property type="match status" value="1"/>
</dbReference>